<dbReference type="Proteomes" id="UP000543579">
    <property type="component" value="Unassembled WGS sequence"/>
</dbReference>
<dbReference type="Gene3D" id="3.40.50.11290">
    <property type="match status" value="1"/>
</dbReference>
<dbReference type="EMBL" id="JACHXY010000001">
    <property type="protein sequence ID" value="MBB3157947.1"/>
    <property type="molecule type" value="Genomic_DNA"/>
</dbReference>
<gene>
    <name evidence="3" type="ORF">FHS07_001631</name>
</gene>
<accession>A0A7W5GG81</accession>
<organism evidence="3 4">
    <name type="scientific">Microbacterium proteolyticum</name>
    <dbReference type="NCBI Taxonomy" id="1572644"/>
    <lineage>
        <taxon>Bacteria</taxon>
        <taxon>Bacillati</taxon>
        <taxon>Actinomycetota</taxon>
        <taxon>Actinomycetes</taxon>
        <taxon>Micrococcales</taxon>
        <taxon>Microbacteriaceae</taxon>
        <taxon>Microbacterium</taxon>
    </lineage>
</organism>
<dbReference type="InterPro" id="IPR016450">
    <property type="entry name" value="UCP005522"/>
</dbReference>
<dbReference type="PANTHER" id="PTHR34595:SF7">
    <property type="entry name" value="SLL1039 PROTEIN"/>
    <property type="match status" value="1"/>
</dbReference>
<dbReference type="Gene3D" id="3.30.1490.270">
    <property type="match status" value="1"/>
</dbReference>
<evidence type="ECO:0000313" key="4">
    <source>
        <dbReference type="Proteomes" id="UP000543579"/>
    </source>
</evidence>
<evidence type="ECO:0000313" key="3">
    <source>
        <dbReference type="EMBL" id="MBB3157947.1"/>
    </source>
</evidence>
<comment type="caution">
    <text evidence="3">The sequence shown here is derived from an EMBL/GenBank/DDBJ whole genome shotgun (WGS) entry which is preliminary data.</text>
</comment>
<proteinExistence type="predicted"/>
<dbReference type="InterPro" id="IPR051680">
    <property type="entry name" value="ATP-dep_Glu-Cys_Ligase-2"/>
</dbReference>
<dbReference type="InterPro" id="IPR025841">
    <property type="entry name" value="CP_ATPgrasp_2"/>
</dbReference>
<dbReference type="Pfam" id="PF14403">
    <property type="entry name" value="CP_ATPgrasp_2"/>
    <property type="match status" value="1"/>
</dbReference>
<reference evidence="3 4" key="1">
    <citation type="submission" date="2020-08" db="EMBL/GenBank/DDBJ databases">
        <title>Genomic Encyclopedia of Type Strains, Phase III (KMG-III): the genomes of soil and plant-associated and newly described type strains.</title>
        <authorList>
            <person name="Whitman W."/>
        </authorList>
    </citation>
    <scope>NUCLEOTIDE SEQUENCE [LARGE SCALE GENOMIC DNA]</scope>
    <source>
        <strain evidence="3 4">CECT 8356</strain>
    </source>
</reference>
<feature type="region of interest" description="Disordered" evidence="1">
    <location>
        <begin position="521"/>
        <end position="571"/>
    </location>
</feature>
<evidence type="ECO:0000259" key="2">
    <source>
        <dbReference type="Pfam" id="PF14403"/>
    </source>
</evidence>
<protein>
    <submittedName>
        <fullName evidence="3">Putative circularly permuted ATP-grasp superfamily protein</fullName>
    </submittedName>
</protein>
<feature type="compositionally biased region" description="Basic and acidic residues" evidence="1">
    <location>
        <begin position="535"/>
        <end position="544"/>
    </location>
</feature>
<sequence>MGDLFDGYGSTLAPRKTASGIPAYDEMFGAPATAGDAAPSREAYRELYQALAQMTQEELRGRTESLASSYLAQGVTFDFAGEERPFPLDAVPRVIAYDEWSRIEAGVKQRVRALEAFLDDAYGNQHCVRDGILPAGLISSSQYFYRQAAGIRSANGVRIQVSGIDLIRDEHGEMRVLEDNVRVPSGVSYVISNRRVMAQTLPELFVSMRVRPVGDYPNKLLAALRASAPPGIDDPNIVVLTPGVYNSAYFEHTLLARLMGVELVEGRDLLSIGGKVFMRTTRGPQRVDVIYRRVDDDFLDPLQFRADSMLGAPGLMLAARLGNVTIANAVGNGVADDKLLYTYVPELIRYYLAEEPILKNVDTWRLEDPGALEEVLDRLPELVVKPVDGSGGKGLVVGPDASPSELDALRKRLKADPRGWIAQPVVMLSTIPTLVEDGMRPRHADLRPFAVNDGDDIWVLPGGLTRVALPEGQLVVNSSQGGGSKDTWVVGGSAPSHVEYGQGNGVSGLVADQAAVTESIPIIYDGQPAPATSPRDQRPGRDQQEQQQQDAGVQHGPQAEQQQQTREEPGC</sequence>
<dbReference type="PANTHER" id="PTHR34595">
    <property type="entry name" value="BLR5612 PROTEIN"/>
    <property type="match status" value="1"/>
</dbReference>
<dbReference type="SUPFAM" id="SSF56059">
    <property type="entry name" value="Glutathione synthetase ATP-binding domain-like"/>
    <property type="match status" value="1"/>
</dbReference>
<feature type="domain" description="Circularly permuted ATP-grasp type 2" evidence="2">
    <location>
        <begin position="92"/>
        <end position="468"/>
    </location>
</feature>
<dbReference type="RefSeq" id="WP_246383152.1">
    <property type="nucleotide sequence ID" value="NZ_JACHXY010000001.1"/>
</dbReference>
<feature type="compositionally biased region" description="Low complexity" evidence="1">
    <location>
        <begin position="545"/>
        <end position="558"/>
    </location>
</feature>
<dbReference type="PIRSF" id="PIRSF005522">
    <property type="entry name" value="UCP005522"/>
    <property type="match status" value="1"/>
</dbReference>
<evidence type="ECO:0000256" key="1">
    <source>
        <dbReference type="SAM" id="MobiDB-lite"/>
    </source>
</evidence>
<dbReference type="AlphaFoldDB" id="A0A7W5GG81"/>
<name>A0A7W5GG81_9MICO</name>